<dbReference type="InterPro" id="IPR005158">
    <property type="entry name" value="BTAD"/>
</dbReference>
<dbReference type="InterPro" id="IPR051677">
    <property type="entry name" value="AfsR-DnrI-RedD_regulator"/>
</dbReference>
<evidence type="ECO:0000259" key="3">
    <source>
        <dbReference type="SMART" id="SM00862"/>
    </source>
</evidence>
<evidence type="ECO:0008006" key="7">
    <source>
        <dbReference type="Google" id="ProtNLM"/>
    </source>
</evidence>
<dbReference type="Gene3D" id="1.10.10.10">
    <property type="entry name" value="Winged helix-like DNA-binding domain superfamily/Winged helix DNA-binding domain"/>
    <property type="match status" value="1"/>
</dbReference>
<evidence type="ECO:0000256" key="1">
    <source>
        <dbReference type="ARBA" id="ARBA00005820"/>
    </source>
</evidence>
<dbReference type="Proteomes" id="UP000437824">
    <property type="component" value="Unassembled WGS sequence"/>
</dbReference>
<evidence type="ECO:0000256" key="2">
    <source>
        <dbReference type="ARBA" id="ARBA00023125"/>
    </source>
</evidence>
<dbReference type="Gene3D" id="1.25.40.10">
    <property type="entry name" value="Tetratricopeptide repeat domain"/>
    <property type="match status" value="1"/>
</dbReference>
<dbReference type="InterPro" id="IPR029787">
    <property type="entry name" value="Nucleotide_cyclase"/>
</dbReference>
<organism evidence="5 6">
    <name type="scientific">Blautia luti DSM 14534 = JCM 17040</name>
    <dbReference type="NCBI Taxonomy" id="649762"/>
    <lineage>
        <taxon>Bacteria</taxon>
        <taxon>Bacillati</taxon>
        <taxon>Bacillota</taxon>
        <taxon>Clostridia</taxon>
        <taxon>Lachnospirales</taxon>
        <taxon>Lachnospiraceae</taxon>
        <taxon>Blautia</taxon>
    </lineage>
</organism>
<reference evidence="5 6" key="1">
    <citation type="submission" date="2019-11" db="EMBL/GenBank/DDBJ databases">
        <title>Draft genome sequence of Blautia luti DSM 14534T, isolated from human stool.</title>
        <authorList>
            <person name="Ortiz R."/>
            <person name="Melis-Arcos F."/>
            <person name="Covarrubias P."/>
            <person name="Cardenas J.P."/>
            <person name="Perez-Donoso J."/>
            <person name="Almonacid D."/>
        </authorList>
    </citation>
    <scope>NUCLEOTIDE SEQUENCE [LARGE SCALE GENOMIC DNA]</scope>
    <source>
        <strain evidence="5 6">DSM 14534</strain>
    </source>
</reference>
<dbReference type="InterPro" id="IPR011990">
    <property type="entry name" value="TPR-like_helical_dom_sf"/>
</dbReference>
<dbReference type="GO" id="GO:0006355">
    <property type="term" value="P:regulation of DNA-templated transcription"/>
    <property type="evidence" value="ECO:0007669"/>
    <property type="project" value="InterPro"/>
</dbReference>
<dbReference type="GO" id="GO:0003677">
    <property type="term" value="F:DNA binding"/>
    <property type="evidence" value="ECO:0007669"/>
    <property type="project" value="UniProtKB-KW"/>
</dbReference>
<proteinExistence type="inferred from homology"/>
<evidence type="ECO:0000313" key="5">
    <source>
        <dbReference type="EMBL" id="MTD60913.1"/>
    </source>
</evidence>
<dbReference type="PANTHER" id="PTHR35807">
    <property type="entry name" value="TRANSCRIPTIONAL REGULATOR REDD-RELATED"/>
    <property type="match status" value="1"/>
</dbReference>
<dbReference type="Gene3D" id="3.30.70.270">
    <property type="match status" value="1"/>
</dbReference>
<dbReference type="InterPro" id="IPR001867">
    <property type="entry name" value="OmpR/PhoB-type_DNA-bd"/>
</dbReference>
<dbReference type="AlphaFoldDB" id="A0A844GFW8"/>
<dbReference type="SUPFAM" id="SSF48452">
    <property type="entry name" value="TPR-like"/>
    <property type="match status" value="1"/>
</dbReference>
<dbReference type="GO" id="GO:0000160">
    <property type="term" value="P:phosphorelay signal transduction system"/>
    <property type="evidence" value="ECO:0007669"/>
    <property type="project" value="InterPro"/>
</dbReference>
<dbReference type="InterPro" id="IPR016032">
    <property type="entry name" value="Sig_transdc_resp-reg_C-effctor"/>
</dbReference>
<dbReference type="Pfam" id="PF03704">
    <property type="entry name" value="BTAD"/>
    <property type="match status" value="1"/>
</dbReference>
<accession>A0A844GFW8</accession>
<dbReference type="EMBL" id="WMBC01000004">
    <property type="protein sequence ID" value="MTD60913.1"/>
    <property type="molecule type" value="Genomic_DNA"/>
</dbReference>
<comment type="similarity">
    <text evidence="1">Belongs to the AfsR/DnrI/RedD regulatory family.</text>
</comment>
<sequence length="421" mass="49357">MEEKKKIVKVCFFGDFSIKSERGMLDEQTIHSRKILKLLSYFVMNRERMISGEELGEFLWGNGGSANPLGALKNLVYRLRMTLRELGTEEYIVSSAGAYGWNPNIPVSCDMEEFGQAAEKIRSIPEELVEERITAYEEALFIYRKPLTAVLSADSFFSVRFTFYHSFFMKLTGELCVLYDQTGDYKKIHQICAYGITCDEVNEDMHYWLIRSWIKMGDMENALKQYEVASQILHSRLGIRRSRRIQALYEEILKMDHNLEKATLEDVCSNIKEPELSGVFLCEYTVFREIYRLETRRASRGKIPEYLLLLTLEFHELEQVMEAARFLYHKKKAMEKLKTILMDQLRMGDVVARYSDEQYIVMLPWCTLEGVYKVINRIRGSYMKEINCVRVEIRAEMREVTADYDLPVRIQRKAGWENDSV</sequence>
<dbReference type="SMART" id="SM01043">
    <property type="entry name" value="BTAD"/>
    <property type="match status" value="1"/>
</dbReference>
<evidence type="ECO:0000313" key="6">
    <source>
        <dbReference type="Proteomes" id="UP000437824"/>
    </source>
</evidence>
<dbReference type="SUPFAM" id="SSF46894">
    <property type="entry name" value="C-terminal effector domain of the bipartite response regulators"/>
    <property type="match status" value="1"/>
</dbReference>
<dbReference type="InterPro" id="IPR036388">
    <property type="entry name" value="WH-like_DNA-bd_sf"/>
</dbReference>
<evidence type="ECO:0000259" key="4">
    <source>
        <dbReference type="SMART" id="SM01043"/>
    </source>
</evidence>
<name>A0A844GFW8_9FIRM</name>
<feature type="domain" description="Bacterial transcriptional activator" evidence="4">
    <location>
        <begin position="109"/>
        <end position="253"/>
    </location>
</feature>
<keyword evidence="2" id="KW-0238">DNA-binding</keyword>
<dbReference type="InterPro" id="IPR043128">
    <property type="entry name" value="Rev_trsase/Diguanyl_cyclase"/>
</dbReference>
<protein>
    <recommendedName>
        <fullName evidence="7">DNA-binding transcriptional activator of the SARP family</fullName>
    </recommendedName>
</protein>
<dbReference type="SMART" id="SM00862">
    <property type="entry name" value="Trans_reg_C"/>
    <property type="match status" value="1"/>
</dbReference>
<feature type="domain" description="OmpR/PhoB-type" evidence="3">
    <location>
        <begin position="27"/>
        <end position="101"/>
    </location>
</feature>
<dbReference type="RefSeq" id="WP_154780081.1">
    <property type="nucleotide sequence ID" value="NZ_WMBC01000004.1"/>
</dbReference>
<dbReference type="SUPFAM" id="SSF55073">
    <property type="entry name" value="Nucleotide cyclase"/>
    <property type="match status" value="1"/>
</dbReference>
<comment type="caution">
    <text evidence="5">The sequence shown here is derived from an EMBL/GenBank/DDBJ whole genome shotgun (WGS) entry which is preliminary data.</text>
</comment>
<gene>
    <name evidence="5" type="ORF">GKZ57_06415</name>
</gene>